<dbReference type="PANTHER" id="PTHR43280:SF10">
    <property type="entry name" value="REGULATORY PROTEIN POCR"/>
    <property type="match status" value="1"/>
</dbReference>
<sequence>MKSSDGIKSKFMEYIIKMSEVIGKYELHQTDSLVKKTCDYVLNHVEENISLKKIAKEVHASKDYIGKLFKQKTGCNFNQYVTKIKMEHVKYLIKLGSYKNYEVSEKLGYSNTDYFCCLFKKYTGYTPENSGKTI</sequence>
<gene>
    <name evidence="5" type="ORF">CPJCM30710_33030</name>
</gene>
<protein>
    <recommendedName>
        <fullName evidence="4">HTH araC/xylS-type domain-containing protein</fullName>
    </recommendedName>
</protein>
<dbReference type="EMBL" id="BOPZ01000047">
    <property type="protein sequence ID" value="GIM30637.1"/>
    <property type="molecule type" value="Genomic_DNA"/>
</dbReference>
<evidence type="ECO:0000256" key="2">
    <source>
        <dbReference type="ARBA" id="ARBA00023125"/>
    </source>
</evidence>
<keyword evidence="1" id="KW-0805">Transcription regulation</keyword>
<dbReference type="RefSeq" id="WP_246503574.1">
    <property type="nucleotide sequence ID" value="NZ_BOPZ01000047.1"/>
</dbReference>
<dbReference type="Proteomes" id="UP000679179">
    <property type="component" value="Unassembled WGS sequence"/>
</dbReference>
<dbReference type="InterPro" id="IPR009057">
    <property type="entry name" value="Homeodomain-like_sf"/>
</dbReference>
<evidence type="ECO:0000259" key="4">
    <source>
        <dbReference type="PROSITE" id="PS01124"/>
    </source>
</evidence>
<dbReference type="InterPro" id="IPR018060">
    <property type="entry name" value="HTH_AraC"/>
</dbReference>
<dbReference type="SMART" id="SM00342">
    <property type="entry name" value="HTH_ARAC"/>
    <property type="match status" value="1"/>
</dbReference>
<dbReference type="PANTHER" id="PTHR43280">
    <property type="entry name" value="ARAC-FAMILY TRANSCRIPTIONAL REGULATOR"/>
    <property type="match status" value="1"/>
</dbReference>
<dbReference type="Pfam" id="PF12833">
    <property type="entry name" value="HTH_18"/>
    <property type="match status" value="1"/>
</dbReference>
<dbReference type="Gene3D" id="1.10.10.60">
    <property type="entry name" value="Homeodomain-like"/>
    <property type="match status" value="2"/>
</dbReference>
<accession>A0A919S2N5</accession>
<evidence type="ECO:0000313" key="5">
    <source>
        <dbReference type="EMBL" id="GIM30637.1"/>
    </source>
</evidence>
<keyword evidence="3" id="KW-0804">Transcription</keyword>
<name>A0A919S2N5_9CLOT</name>
<feature type="domain" description="HTH araC/xylS-type" evidence="4">
    <location>
        <begin position="35"/>
        <end position="133"/>
    </location>
</feature>
<dbReference type="PROSITE" id="PS01124">
    <property type="entry name" value="HTH_ARAC_FAMILY_2"/>
    <property type="match status" value="1"/>
</dbReference>
<keyword evidence="6" id="KW-1185">Reference proteome</keyword>
<evidence type="ECO:0000256" key="3">
    <source>
        <dbReference type="ARBA" id="ARBA00023163"/>
    </source>
</evidence>
<dbReference type="SUPFAM" id="SSF46689">
    <property type="entry name" value="Homeodomain-like"/>
    <property type="match status" value="2"/>
</dbReference>
<evidence type="ECO:0000256" key="1">
    <source>
        <dbReference type="ARBA" id="ARBA00023015"/>
    </source>
</evidence>
<evidence type="ECO:0000313" key="6">
    <source>
        <dbReference type="Proteomes" id="UP000679179"/>
    </source>
</evidence>
<keyword evidence="2" id="KW-0238">DNA-binding</keyword>
<proteinExistence type="predicted"/>
<reference evidence="5" key="1">
    <citation type="submission" date="2021-03" db="EMBL/GenBank/DDBJ databases">
        <title>Taxonomic study of Clostridium polyendosporum from meadow-gley soil under rice.</title>
        <authorList>
            <person name="Kobayashi H."/>
            <person name="Tanizawa Y."/>
            <person name="Yagura M."/>
        </authorList>
    </citation>
    <scope>NUCLEOTIDE SEQUENCE</scope>
    <source>
        <strain evidence="5">JCM 30710</strain>
    </source>
</reference>
<organism evidence="5 6">
    <name type="scientific">Clostridium polyendosporum</name>
    <dbReference type="NCBI Taxonomy" id="69208"/>
    <lineage>
        <taxon>Bacteria</taxon>
        <taxon>Bacillati</taxon>
        <taxon>Bacillota</taxon>
        <taxon>Clostridia</taxon>
        <taxon>Eubacteriales</taxon>
        <taxon>Clostridiaceae</taxon>
        <taxon>Clostridium</taxon>
    </lineage>
</organism>
<dbReference type="GO" id="GO:0003700">
    <property type="term" value="F:DNA-binding transcription factor activity"/>
    <property type="evidence" value="ECO:0007669"/>
    <property type="project" value="InterPro"/>
</dbReference>
<comment type="caution">
    <text evidence="5">The sequence shown here is derived from an EMBL/GenBank/DDBJ whole genome shotgun (WGS) entry which is preliminary data.</text>
</comment>
<dbReference type="GO" id="GO:0043565">
    <property type="term" value="F:sequence-specific DNA binding"/>
    <property type="evidence" value="ECO:0007669"/>
    <property type="project" value="InterPro"/>
</dbReference>
<dbReference type="AlphaFoldDB" id="A0A919S2N5"/>